<keyword evidence="2" id="KW-1185">Reference proteome</keyword>
<dbReference type="SUPFAM" id="SSF52467">
    <property type="entry name" value="DHS-like NAD/FAD-binding domain"/>
    <property type="match status" value="1"/>
</dbReference>
<proteinExistence type="predicted"/>
<name>A0A4S8ES63_9BURK</name>
<dbReference type="InterPro" id="IPR029035">
    <property type="entry name" value="DHS-like_NAD/FAD-binding_dom"/>
</dbReference>
<dbReference type="OrthoDB" id="9800582at2"/>
<dbReference type="EMBL" id="STFG01000026">
    <property type="protein sequence ID" value="THT97719.1"/>
    <property type="molecule type" value="Genomic_DNA"/>
</dbReference>
<sequence length="358" mass="40133">MSLATQDLLRKSSLYTEAKKVVLQHPQPNIACIEHQLGIDRVQATTLFGAMLGDILDFNISTGDALVKAELRLPQRDARPLAQRLSIAQAWMQEAQCLVIVAGQGMIAHLDEQGGEPELTVHSTSASLAKHSSAWNDPAFTADAFHSRPHWAFAAYRSYLAHSRATKLNADVAVIKQWCDSRPQGAFIYTSLVDGRFQKAGFPLARVYERNGTIHRLQCAANCSDSREVIWPSFSVRSHAIAALGACLPEPPQCPYCNASLRPNCLLPHDQYWNTSRRNRQRNLLEDWLARSRSPLFILLGVQAHETRLHQFVARTRGRQCIHMYMDSEEENQFDGTSVMVPFDQALASLRSAMNREV</sequence>
<protein>
    <submittedName>
        <fullName evidence="1">Uncharacterized protein</fullName>
    </submittedName>
</protein>
<gene>
    <name evidence="1" type="ORF">E9531_15595</name>
</gene>
<dbReference type="Proteomes" id="UP000308917">
    <property type="component" value="Unassembled WGS sequence"/>
</dbReference>
<dbReference type="AlphaFoldDB" id="A0A4S8ES63"/>
<evidence type="ECO:0000313" key="1">
    <source>
        <dbReference type="EMBL" id="THT97719.1"/>
    </source>
</evidence>
<comment type="caution">
    <text evidence="1">The sequence shown here is derived from an EMBL/GenBank/DDBJ whole genome shotgun (WGS) entry which is preliminary data.</text>
</comment>
<dbReference type="Gene3D" id="3.40.50.1220">
    <property type="entry name" value="TPP-binding domain"/>
    <property type="match status" value="1"/>
</dbReference>
<organism evidence="1 2">
    <name type="scientific">Lampropedia puyangensis</name>
    <dbReference type="NCBI Taxonomy" id="1330072"/>
    <lineage>
        <taxon>Bacteria</taxon>
        <taxon>Pseudomonadati</taxon>
        <taxon>Pseudomonadota</taxon>
        <taxon>Betaproteobacteria</taxon>
        <taxon>Burkholderiales</taxon>
        <taxon>Comamonadaceae</taxon>
        <taxon>Lampropedia</taxon>
    </lineage>
</organism>
<reference evidence="1 2" key="1">
    <citation type="journal article" date="2015" name="Antonie Van Leeuwenhoek">
        <title>Lampropedia puyangensis sp. nov., isolated from symptomatic bark of Populus ? euramericana canker and emended description of Lampropedia hyalina (Ehrenberg 1832) Lee et al. 2004.</title>
        <authorList>
            <person name="Li Y."/>
            <person name="Wang T."/>
            <person name="Piao C.G."/>
            <person name="Wang L.F."/>
            <person name="Tian G.Z."/>
            <person name="Zhu T.H."/>
            <person name="Guo M.W."/>
        </authorList>
    </citation>
    <scope>NUCLEOTIDE SEQUENCE [LARGE SCALE GENOMIC DNA]</scope>
    <source>
        <strain evidence="1 2">2-bin</strain>
    </source>
</reference>
<accession>A0A4S8ES63</accession>
<dbReference type="RefSeq" id="WP_136574701.1">
    <property type="nucleotide sequence ID" value="NZ_STFG01000026.1"/>
</dbReference>
<evidence type="ECO:0000313" key="2">
    <source>
        <dbReference type="Proteomes" id="UP000308917"/>
    </source>
</evidence>